<dbReference type="GO" id="GO:0005737">
    <property type="term" value="C:cytoplasm"/>
    <property type="evidence" value="ECO:0000314"/>
    <property type="project" value="GeneDB"/>
</dbReference>
<feature type="transmembrane region" description="Helical" evidence="2">
    <location>
        <begin position="252"/>
        <end position="270"/>
    </location>
</feature>
<sequence length="304" mass="34266">MLHIPRMASLPLTVIIAVASLSVVTSVAVGVESVDVAVEALHEAIISRDVAAVKLLLEKGDLKSKLKGYTPSPFYWVADEKNDSKKLDEIMNVLLEELDGEIEHDYGRYHPLTRAVHNRLSHVVDTLIHWPTTINEVLATYLLCDDVGFVPEGVTIVVTSYSRDCFFKFPQRVAYEHSKIAAVIRRRHREKFHEASKKSSSVKFDWENPFLTPPAGVKPPQNQHVMNPRAFTDFSQAFMYYFFGEWVSPYRFLYHAMWVVFGLLVCRVIVTAVRERSALAPVEPPPLAESPQGDMAAAPNTEDT</sequence>
<dbReference type="AlphaFoldDB" id="Q38BD4"/>
<feature type="region of interest" description="Disordered" evidence="1">
    <location>
        <begin position="282"/>
        <end position="304"/>
    </location>
</feature>
<evidence type="ECO:0000256" key="3">
    <source>
        <dbReference type="SAM" id="SignalP"/>
    </source>
</evidence>
<keyword evidence="5" id="KW-1185">Reference proteome</keyword>
<dbReference type="Proteomes" id="UP000008524">
    <property type="component" value="Chromosome 10"/>
</dbReference>
<protein>
    <recommendedName>
        <fullName evidence="6">Transmembrane protein</fullName>
    </recommendedName>
</protein>
<keyword evidence="3" id="KW-0732">Signal</keyword>
<reference evidence="4 5" key="1">
    <citation type="journal article" date="2005" name="Science">
        <title>Comparative genomics of trypanosomatid parasitic protozoa.</title>
        <authorList>
            <person name="El-Sayed N.M."/>
            <person name="Myler P.J."/>
            <person name="Blandin G."/>
            <person name="Berriman M."/>
            <person name="Crabtree J."/>
            <person name="Aggarwal G."/>
            <person name="Caler E."/>
            <person name="Renauld H."/>
            <person name="Worthey E.A."/>
            <person name="Hertz-Fowler C."/>
            <person name="Ghedin E."/>
            <person name="Peacock C."/>
            <person name="Bartholomeu D.C."/>
            <person name="Haas B.J."/>
            <person name="Tran A.N."/>
            <person name="Wortman J.R."/>
            <person name="Alsmark U.C."/>
            <person name="Angiuoli S."/>
            <person name="Anupama A."/>
            <person name="Badger J."/>
            <person name="Bringaud F."/>
            <person name="Cadag E."/>
            <person name="Carlton J.M."/>
            <person name="Cerqueira G.C."/>
            <person name="Creasy T."/>
            <person name="Delcher A.L."/>
            <person name="Djikeng A."/>
            <person name="Embley T.M."/>
            <person name="Hauser C."/>
            <person name="Ivens A.C."/>
            <person name="Kummerfeld S.K."/>
            <person name="Pereira-Leal J.B."/>
            <person name="Nilsson D."/>
            <person name="Peterson J."/>
            <person name="Salzberg S.L."/>
            <person name="Shallom J."/>
            <person name="Silva J.C."/>
            <person name="Sundaram J."/>
            <person name="Westenberger S."/>
            <person name="White O."/>
            <person name="Melville S.E."/>
            <person name="Donelson J.E."/>
            <person name="Andersson B."/>
            <person name="Stuart K.D."/>
            <person name="Hall N."/>
        </authorList>
    </citation>
    <scope>NUCLEOTIDE SEQUENCE [LARGE SCALE GENOMIC DNA]</scope>
    <source>
        <strain evidence="4 5">927/4 GUTat10.1</strain>
    </source>
</reference>
<proteinExistence type="predicted"/>
<dbReference type="SUPFAM" id="SSF48403">
    <property type="entry name" value="Ankyrin repeat"/>
    <property type="match status" value="1"/>
</dbReference>
<keyword evidence="2" id="KW-0472">Membrane</keyword>
<dbReference type="Gene3D" id="1.25.40.20">
    <property type="entry name" value="Ankyrin repeat-containing domain"/>
    <property type="match status" value="1"/>
</dbReference>
<dbReference type="RefSeq" id="XP_822714.1">
    <property type="nucleotide sequence ID" value="XM_817621.1"/>
</dbReference>
<evidence type="ECO:0000313" key="5">
    <source>
        <dbReference type="Proteomes" id="UP000008524"/>
    </source>
</evidence>
<accession>Q38BD4</accession>
<keyword evidence="2" id="KW-1133">Transmembrane helix</keyword>
<feature type="signal peptide" evidence="3">
    <location>
        <begin position="1"/>
        <end position="26"/>
    </location>
</feature>
<organism evidence="4 5">
    <name type="scientific">Trypanosoma brucei brucei (strain 927/4 GUTat10.1)</name>
    <dbReference type="NCBI Taxonomy" id="185431"/>
    <lineage>
        <taxon>Eukaryota</taxon>
        <taxon>Discoba</taxon>
        <taxon>Euglenozoa</taxon>
        <taxon>Kinetoplastea</taxon>
        <taxon>Metakinetoplastina</taxon>
        <taxon>Trypanosomatida</taxon>
        <taxon>Trypanosomatidae</taxon>
        <taxon>Trypanosoma</taxon>
    </lineage>
</organism>
<dbReference type="EMBL" id="CM000208">
    <property type="protein sequence ID" value="EAN77886.1"/>
    <property type="molecule type" value="Genomic_DNA"/>
</dbReference>
<evidence type="ECO:0000256" key="2">
    <source>
        <dbReference type="SAM" id="Phobius"/>
    </source>
</evidence>
<dbReference type="OrthoDB" id="243631at2759"/>
<dbReference type="VEuPathDB" id="TriTrypDB:Tb927.10.4670"/>
<evidence type="ECO:0000256" key="1">
    <source>
        <dbReference type="SAM" id="MobiDB-lite"/>
    </source>
</evidence>
<evidence type="ECO:0008006" key="6">
    <source>
        <dbReference type="Google" id="ProtNLM"/>
    </source>
</evidence>
<dbReference type="OMA" id="HARYLNC"/>
<dbReference type="InParanoid" id="Q38BD4"/>
<dbReference type="GeneID" id="3662664"/>
<keyword evidence="2" id="KW-0812">Transmembrane</keyword>
<evidence type="ECO:0000313" key="4">
    <source>
        <dbReference type="EMBL" id="EAN77886.1"/>
    </source>
</evidence>
<gene>
    <name evidence="4" type="ORF">Tb10.70.2540</name>
</gene>
<dbReference type="PaxDb" id="5691-EAN77886"/>
<name>Q38BD4_TRYB2</name>
<reference evidence="4 5" key="2">
    <citation type="journal article" date="2005" name="Science">
        <title>The genome of the African trypanosome Trypanosoma brucei.</title>
        <authorList>
            <person name="Berriman M."/>
            <person name="Ghedin E."/>
            <person name="Hertz-Fowler C."/>
            <person name="Blandin G."/>
            <person name="Renauld H."/>
            <person name="Bartholomeu D.C."/>
            <person name="Lennard N.J."/>
            <person name="Caler E."/>
            <person name="Hamlin N.E."/>
            <person name="Haas B."/>
            <person name="Bohme U."/>
            <person name="Hannick L."/>
            <person name="Aslett M.A."/>
            <person name="Shallom J."/>
            <person name="Marcello L."/>
            <person name="Hou L."/>
            <person name="Wickstead B."/>
            <person name="Alsmark U.C."/>
            <person name="Arrowsmith C."/>
            <person name="Atkin R.J."/>
            <person name="Barron A.J."/>
            <person name="Bringaud F."/>
            <person name="Brooks K."/>
            <person name="Carrington M."/>
            <person name="Cherevach I."/>
            <person name="Chillingworth T.J."/>
            <person name="Churcher C."/>
            <person name="Clark L.N."/>
            <person name="Corton C.H."/>
            <person name="Cronin A."/>
            <person name="Davies R.M."/>
            <person name="Doggett J."/>
            <person name="Djikeng A."/>
            <person name="Feldblyum T."/>
            <person name="Field M.C."/>
            <person name="Fraser A."/>
            <person name="Goodhead I."/>
            <person name="Hance Z."/>
            <person name="Harper D."/>
            <person name="Harris B.R."/>
            <person name="Hauser H."/>
            <person name="Hostetler J."/>
            <person name="Ivens A."/>
            <person name="Jagels K."/>
            <person name="Johnson D."/>
            <person name="Johnson J."/>
            <person name="Jones K."/>
            <person name="Kerhornou A.X."/>
            <person name="Koo H."/>
            <person name="Larke N."/>
            <person name="Landfear S."/>
            <person name="Larkin C."/>
            <person name="Leech V."/>
            <person name="Line A."/>
            <person name="Lord A."/>
            <person name="Macleod A."/>
            <person name="Mooney P.J."/>
            <person name="Moule S."/>
            <person name="Martin D.M."/>
            <person name="Morgan G.W."/>
            <person name="Mungall K."/>
            <person name="Norbertczak H."/>
            <person name="Ormond D."/>
            <person name="Pai G."/>
            <person name="Peacock C.S."/>
            <person name="Peterson J."/>
            <person name="Quail M.A."/>
            <person name="Rabbinowitsch E."/>
            <person name="Rajandream M.A."/>
            <person name="Reitter C."/>
            <person name="Salzberg S.L."/>
            <person name="Sanders M."/>
            <person name="Schobel S."/>
            <person name="Sharp S."/>
            <person name="Simmonds M."/>
            <person name="Simpson A.J."/>
            <person name="Tallon L."/>
            <person name="Turner C.M."/>
            <person name="Tait A."/>
            <person name="Tivey A.R."/>
            <person name="Van Aken S."/>
            <person name="Walker D."/>
            <person name="Wanless D."/>
            <person name="Wang S."/>
            <person name="White B."/>
            <person name="White O."/>
            <person name="Whitehead S."/>
            <person name="Woodward J."/>
            <person name="Wortman J."/>
            <person name="Adams M.D."/>
            <person name="Embley T.M."/>
            <person name="Gull K."/>
            <person name="Ullu E."/>
            <person name="Barry J.D."/>
            <person name="Fairlamb A.H."/>
            <person name="Opperdoes F."/>
            <person name="Barrell B.G."/>
            <person name="Donelson J.E."/>
            <person name="Hall N."/>
            <person name="Fraser C.M."/>
            <person name="Melville S.E."/>
            <person name="El-Sayed N.M."/>
        </authorList>
    </citation>
    <scope>NUCLEOTIDE SEQUENCE [LARGE SCALE GENOMIC DNA]</scope>
    <source>
        <strain evidence="4 5">927/4 GUTat10.1</strain>
    </source>
</reference>
<dbReference type="InterPro" id="IPR036770">
    <property type="entry name" value="Ankyrin_rpt-contain_sf"/>
</dbReference>
<feature type="chain" id="PRO_5004222033" description="Transmembrane protein" evidence="3">
    <location>
        <begin position="27"/>
        <end position="304"/>
    </location>
</feature>
<dbReference type="KEGG" id="tbr:Tb10.70.2540"/>